<dbReference type="EMBL" id="JBIACK010000004">
    <property type="protein sequence ID" value="MFE8701217.1"/>
    <property type="molecule type" value="Genomic_DNA"/>
</dbReference>
<keyword evidence="2" id="KW-1185">Reference proteome</keyword>
<evidence type="ECO:0000313" key="2">
    <source>
        <dbReference type="Proteomes" id="UP001601059"/>
    </source>
</evidence>
<dbReference type="Proteomes" id="UP001601059">
    <property type="component" value="Unassembled WGS sequence"/>
</dbReference>
<name>A0ABW6KAL1_9BACI</name>
<dbReference type="RefSeq" id="WP_389361137.1">
    <property type="nucleotide sequence ID" value="NZ_JBIACK010000004.1"/>
</dbReference>
<organism evidence="1 2">
    <name type="scientific">Cytobacillus spartinae</name>
    <dbReference type="NCBI Taxonomy" id="3299023"/>
    <lineage>
        <taxon>Bacteria</taxon>
        <taxon>Bacillati</taxon>
        <taxon>Bacillota</taxon>
        <taxon>Bacilli</taxon>
        <taxon>Bacillales</taxon>
        <taxon>Bacillaceae</taxon>
        <taxon>Cytobacillus</taxon>
    </lineage>
</organism>
<evidence type="ECO:0000313" key="1">
    <source>
        <dbReference type="EMBL" id="MFE8701217.1"/>
    </source>
</evidence>
<accession>A0ABW6KAL1</accession>
<proteinExistence type="predicted"/>
<gene>
    <name evidence="1" type="ORF">ACFYKX_11480</name>
</gene>
<reference evidence="1 2" key="1">
    <citation type="submission" date="2024-08" db="EMBL/GenBank/DDBJ databases">
        <title>Two novel Cytobacillus novel species.</title>
        <authorList>
            <person name="Liu G."/>
        </authorList>
    </citation>
    <scope>NUCLEOTIDE SEQUENCE [LARGE SCALE GENOMIC DNA]</scope>
    <source>
        <strain evidence="1 2">FJAT-54145</strain>
    </source>
</reference>
<sequence length="145" mass="17039">MNMQAPIITDEQETILQWARDLQAKHYDVSTIVQLLVTSKFDKVLDKHWIKDETLQKVRAIYHTYNTHYKNNILLAIHLDAYRKEHDIREGQIVTNGEFVGFARRVDYQKRTFQLCYAKEDRAGMVSIINEFSMDDFVTVGGKSR</sequence>
<comment type="caution">
    <text evidence="1">The sequence shown here is derived from an EMBL/GenBank/DDBJ whole genome shotgun (WGS) entry which is preliminary data.</text>
</comment>
<protein>
    <submittedName>
        <fullName evidence="1">Uncharacterized protein</fullName>
    </submittedName>
</protein>